<keyword evidence="4" id="KW-1185">Reference proteome</keyword>
<proteinExistence type="inferred from homology"/>
<dbReference type="KEGG" id="pkc:PKB_2471"/>
<evidence type="ECO:0008006" key="5">
    <source>
        <dbReference type="Google" id="ProtNLM"/>
    </source>
</evidence>
<name>A0A024HH89_PSEKB</name>
<dbReference type="AlphaFoldDB" id="A0A024HH89"/>
<dbReference type="CDD" id="cd00586">
    <property type="entry name" value="4HBT"/>
    <property type="match status" value="1"/>
</dbReference>
<dbReference type="InterPro" id="IPR050563">
    <property type="entry name" value="4-hydroxybenzoyl-CoA_TE"/>
</dbReference>
<organism evidence="3 4">
    <name type="scientific">Pseudomonas knackmussii (strain DSM 6978 / CCUG 54928 / LMG 23759 / B13)</name>
    <dbReference type="NCBI Taxonomy" id="1301098"/>
    <lineage>
        <taxon>Bacteria</taxon>
        <taxon>Pseudomonadati</taxon>
        <taxon>Pseudomonadota</taxon>
        <taxon>Gammaproteobacteria</taxon>
        <taxon>Pseudomonadales</taxon>
        <taxon>Pseudomonadaceae</taxon>
        <taxon>Pseudomonas</taxon>
    </lineage>
</organism>
<sequence length="150" mass="16989">MYQQELMAGWGDMDFNAHMRNTAYLDKSADVRMLFFAEHGFPMSEFARLRLGPVVMKDEIEYFRETHLLDRLVVRLEIIGLAEDGSRMRMRNEFLRADGKTVARVVSSVGWLNLAERRLTAPPPALLAALRTLAEGVDCEVLPSSLKGDS</sequence>
<dbReference type="Pfam" id="PF13279">
    <property type="entry name" value="4HBT_2"/>
    <property type="match status" value="1"/>
</dbReference>
<evidence type="ECO:0000256" key="2">
    <source>
        <dbReference type="ARBA" id="ARBA00022801"/>
    </source>
</evidence>
<dbReference type="PATRIC" id="fig|1301098.3.peg.2476"/>
<dbReference type="RefSeq" id="WP_043252058.1">
    <property type="nucleotide sequence ID" value="NZ_HG322950.1"/>
</dbReference>
<dbReference type="STRING" id="1301098.PKB_2471"/>
<dbReference type="OrthoDB" id="9799036at2"/>
<accession>A0A024HH89</accession>
<comment type="similarity">
    <text evidence="1">Belongs to the 4-hydroxybenzoyl-CoA thioesterase family.</text>
</comment>
<evidence type="ECO:0000313" key="3">
    <source>
        <dbReference type="EMBL" id="CDF83818.1"/>
    </source>
</evidence>
<dbReference type="SUPFAM" id="SSF54637">
    <property type="entry name" value="Thioesterase/thiol ester dehydrase-isomerase"/>
    <property type="match status" value="1"/>
</dbReference>
<dbReference type="GO" id="GO:0047617">
    <property type="term" value="F:fatty acyl-CoA hydrolase activity"/>
    <property type="evidence" value="ECO:0007669"/>
    <property type="project" value="TreeGrafter"/>
</dbReference>
<dbReference type="Gene3D" id="3.10.129.10">
    <property type="entry name" value="Hotdog Thioesterase"/>
    <property type="match status" value="1"/>
</dbReference>
<dbReference type="EMBL" id="HG322950">
    <property type="protein sequence ID" value="CDF83818.1"/>
    <property type="molecule type" value="Genomic_DNA"/>
</dbReference>
<dbReference type="PANTHER" id="PTHR31793">
    <property type="entry name" value="4-HYDROXYBENZOYL-COA THIOESTERASE FAMILY MEMBER"/>
    <property type="match status" value="1"/>
</dbReference>
<dbReference type="HOGENOM" id="CLU_101141_4_0_6"/>
<dbReference type="PANTHER" id="PTHR31793:SF27">
    <property type="entry name" value="NOVEL THIOESTERASE SUPERFAMILY DOMAIN AND SAPOSIN A-TYPE DOMAIN CONTAINING PROTEIN (0610012H03RIK)"/>
    <property type="match status" value="1"/>
</dbReference>
<gene>
    <name evidence="3" type="ORF">PKB_2471</name>
</gene>
<evidence type="ECO:0000313" key="4">
    <source>
        <dbReference type="Proteomes" id="UP000025241"/>
    </source>
</evidence>
<dbReference type="InterPro" id="IPR029069">
    <property type="entry name" value="HotDog_dom_sf"/>
</dbReference>
<reference evidence="3 4" key="2">
    <citation type="submission" date="2014-05" db="EMBL/GenBank/DDBJ databases">
        <title>Genome sequence of the 3-chlorobenzoate degrading bacterium Pseudomonas knackmussii B13 shows multiple evidence for horizontal gene transfer.</title>
        <authorList>
            <person name="Miyazaki R."/>
            <person name="Bertelli C."/>
            <person name="Falquet L."/>
            <person name="Robinson-Rechavi M."/>
            <person name="Gharib W."/>
            <person name="Roy S."/>
            <person name="Van der Meer J.R."/>
        </authorList>
    </citation>
    <scope>NUCLEOTIDE SEQUENCE [LARGE SCALE GENOMIC DNA]</scope>
    <source>
        <strain evidence="3 4">B13</strain>
    </source>
</reference>
<evidence type="ECO:0000256" key="1">
    <source>
        <dbReference type="ARBA" id="ARBA00005953"/>
    </source>
</evidence>
<dbReference type="eggNOG" id="COG0824">
    <property type="taxonomic scope" value="Bacteria"/>
</dbReference>
<reference evidence="3 4" key="1">
    <citation type="submission" date="2013-03" db="EMBL/GenBank/DDBJ databases">
        <authorList>
            <person name="Linke B."/>
        </authorList>
    </citation>
    <scope>NUCLEOTIDE SEQUENCE [LARGE SCALE GENOMIC DNA]</scope>
    <source>
        <strain evidence="3 4">B13</strain>
    </source>
</reference>
<protein>
    <recommendedName>
        <fullName evidence="5">Thioesterase</fullName>
    </recommendedName>
</protein>
<dbReference type="Proteomes" id="UP000025241">
    <property type="component" value="Chromosome I"/>
</dbReference>
<keyword evidence="2" id="KW-0378">Hydrolase</keyword>